<sequence length="1017" mass="111695">MIGKPSSLKCLMAFFLLLNCTFLFAQERVVTGKIKDPSGNPLPGVNVNVFGTRISVTADVTGTFRIPVSSESSVLVFSFVGFLQKEQKVGGDSAFNIMMTYDNADLDQVVVVGYGTSKRRDLTGSVYSVKPGMVTAQPTANAMEALQGRVPGLEIARSSGAAGGGVNIQLRGNRTLNGTTLGVAGSTATPLFIIDGFQGGNISDINPNDIESVEVLKDASATAIYGWMGANGVIIVTTKKGKDRPKVSYNGYYGINGYASYPKARIGDSYVQLRREAWRTTGDWASPADDGKIWTNAGEAQAIANNQWVDWQHLLVRNGIEQSHTASIQSGGDKTKVFFSTGYYKEQGQLRGNDFTRFNMRLNYDQKISNIFKAGLLTTFVWTNTNNRPDPLNYATGSISPLGQAYDSLGNIKWLPLGVSNGAKNPLGDEAPGAYKNNVIRGAGTVNGYLEITPMTGLSFRSNLGTSVAFQRQGLYMDSLSYSNYGLPSLARQTTTFTRFYNWDNILTYTKKIEDHSITLTGITSFTRSDEDQLQAEGRRQGLSSFQYYNLGATEASATRLISSGLVRSATMSYAGRLNYSFAGKYLLTGTIRADGVSRLSPGHKWDYFPSAGIGWNIHQEDFMKDFYWVNNLKIRATYGVAGNAGIAPYATQSVVNTTAQGGQGQNFGDIPAPGYYFTTTAGNPNVGWEKTASTNIGLDYAFFKSRIYGTLDVYKAHTKDVLMKRNLPTSTGTSNIYQNIGETENQGVELVLSSLNTKGRDFRWTTTVTFTAASEKIVNLIDGKDIIQAETNSLLIGHPVNSFYSYKKLGIWQTDEKDAAAAVKWNGQTGFNPGDIKLQDYDHNDSITIADQHYLGSTVPKWYAGLQNTFTYKGLELSVYIFARWGQMFNATYMGKYNPNGNGNGPANFNYWTPENPTNDFPRPNRKTPINQYNGYQSLNFIDGSYVKLKTITLAYTLPAQISRKVFTDKFRIYATANNVFTVTKSNLLKSYDPERSGAEDNPLTRQFVIGVNADF</sequence>
<evidence type="ECO:0000256" key="5">
    <source>
        <dbReference type="ARBA" id="ARBA00023136"/>
    </source>
</evidence>
<gene>
    <name evidence="10" type="ordered locus">Niako_3624</name>
</gene>
<comment type="similarity">
    <text evidence="7">Belongs to the TonB-dependent receptor family.</text>
</comment>
<dbReference type="Pfam" id="PF07715">
    <property type="entry name" value="Plug"/>
    <property type="match status" value="1"/>
</dbReference>
<dbReference type="SUPFAM" id="SSF49464">
    <property type="entry name" value="Carboxypeptidase regulatory domain-like"/>
    <property type="match status" value="1"/>
</dbReference>
<keyword evidence="6 7" id="KW-0998">Cell outer membrane</keyword>
<dbReference type="InterPro" id="IPR039426">
    <property type="entry name" value="TonB-dep_rcpt-like"/>
</dbReference>
<dbReference type="Gene3D" id="2.170.130.10">
    <property type="entry name" value="TonB-dependent receptor, plug domain"/>
    <property type="match status" value="1"/>
</dbReference>
<keyword evidence="3 7" id="KW-1134">Transmembrane beta strand</keyword>
<comment type="subcellular location">
    <subcellularLocation>
        <location evidence="1 7">Cell outer membrane</location>
        <topology evidence="1 7">Multi-pass membrane protein</topology>
    </subcellularLocation>
</comment>
<keyword evidence="5 7" id="KW-0472">Membrane</keyword>
<dbReference type="InterPro" id="IPR023997">
    <property type="entry name" value="TonB-dep_OMP_SusC/RagA_CS"/>
</dbReference>
<evidence type="ECO:0000256" key="6">
    <source>
        <dbReference type="ARBA" id="ARBA00023237"/>
    </source>
</evidence>
<organism evidence="10 11">
    <name type="scientific">Niastella koreensis (strain DSM 17620 / KACC 11465 / NBRC 106392 / GR20-10)</name>
    <dbReference type="NCBI Taxonomy" id="700598"/>
    <lineage>
        <taxon>Bacteria</taxon>
        <taxon>Pseudomonadati</taxon>
        <taxon>Bacteroidota</taxon>
        <taxon>Chitinophagia</taxon>
        <taxon>Chitinophagales</taxon>
        <taxon>Chitinophagaceae</taxon>
        <taxon>Niastella</taxon>
    </lineage>
</organism>
<dbReference type="RefSeq" id="WP_014219837.1">
    <property type="nucleotide sequence ID" value="NC_016609.1"/>
</dbReference>
<dbReference type="PATRIC" id="fig|700598.3.peg.3707"/>
<evidence type="ECO:0000256" key="4">
    <source>
        <dbReference type="ARBA" id="ARBA00022692"/>
    </source>
</evidence>
<dbReference type="InterPro" id="IPR037066">
    <property type="entry name" value="Plug_dom_sf"/>
</dbReference>
<feature type="signal peptide" evidence="8">
    <location>
        <begin position="1"/>
        <end position="25"/>
    </location>
</feature>
<dbReference type="InterPro" id="IPR012910">
    <property type="entry name" value="Plug_dom"/>
</dbReference>
<dbReference type="HOGENOM" id="CLU_004317_0_2_10"/>
<keyword evidence="8" id="KW-0732">Signal</keyword>
<dbReference type="eggNOG" id="COG4206">
    <property type="taxonomic scope" value="Bacteria"/>
</dbReference>
<dbReference type="STRING" id="700598.Niako_3624"/>
<dbReference type="Pfam" id="PF13715">
    <property type="entry name" value="CarbopepD_reg_2"/>
    <property type="match status" value="1"/>
</dbReference>
<evidence type="ECO:0000256" key="7">
    <source>
        <dbReference type="PROSITE-ProRule" id="PRU01360"/>
    </source>
</evidence>
<dbReference type="NCBIfam" id="TIGR04057">
    <property type="entry name" value="SusC_RagA_signa"/>
    <property type="match status" value="1"/>
</dbReference>
<dbReference type="InterPro" id="IPR036942">
    <property type="entry name" value="Beta-barrel_TonB_sf"/>
</dbReference>
<dbReference type="Gene3D" id="2.60.40.1120">
    <property type="entry name" value="Carboxypeptidase-like, regulatory domain"/>
    <property type="match status" value="1"/>
</dbReference>
<dbReference type="NCBIfam" id="TIGR04056">
    <property type="entry name" value="OMP_RagA_SusC"/>
    <property type="match status" value="1"/>
</dbReference>
<dbReference type="Proteomes" id="UP000005438">
    <property type="component" value="Chromosome"/>
</dbReference>
<dbReference type="KEGG" id="nko:Niako_3624"/>
<dbReference type="EMBL" id="CP003178">
    <property type="protein sequence ID" value="AEV99923.1"/>
    <property type="molecule type" value="Genomic_DNA"/>
</dbReference>
<keyword evidence="2 7" id="KW-0813">Transport</keyword>
<dbReference type="OrthoDB" id="9768177at2"/>
<dbReference type="SUPFAM" id="SSF56935">
    <property type="entry name" value="Porins"/>
    <property type="match status" value="1"/>
</dbReference>
<dbReference type="Gene3D" id="2.40.170.20">
    <property type="entry name" value="TonB-dependent receptor, beta-barrel domain"/>
    <property type="match status" value="1"/>
</dbReference>
<evidence type="ECO:0000313" key="10">
    <source>
        <dbReference type="EMBL" id="AEV99923.1"/>
    </source>
</evidence>
<evidence type="ECO:0000256" key="8">
    <source>
        <dbReference type="SAM" id="SignalP"/>
    </source>
</evidence>
<evidence type="ECO:0000259" key="9">
    <source>
        <dbReference type="Pfam" id="PF07715"/>
    </source>
</evidence>
<dbReference type="eggNOG" id="COG1629">
    <property type="taxonomic scope" value="Bacteria"/>
</dbReference>
<keyword evidence="4 7" id="KW-0812">Transmembrane</keyword>
<proteinExistence type="inferred from homology"/>
<evidence type="ECO:0000256" key="1">
    <source>
        <dbReference type="ARBA" id="ARBA00004571"/>
    </source>
</evidence>
<evidence type="ECO:0000256" key="2">
    <source>
        <dbReference type="ARBA" id="ARBA00022448"/>
    </source>
</evidence>
<feature type="domain" description="TonB-dependent receptor plug" evidence="9">
    <location>
        <begin position="119"/>
        <end position="233"/>
    </location>
</feature>
<keyword evidence="10" id="KW-0675">Receptor</keyword>
<dbReference type="InterPro" id="IPR023996">
    <property type="entry name" value="TonB-dep_OMP_SusC/RagA"/>
</dbReference>
<dbReference type="InterPro" id="IPR008969">
    <property type="entry name" value="CarboxyPept-like_regulatory"/>
</dbReference>
<evidence type="ECO:0000256" key="3">
    <source>
        <dbReference type="ARBA" id="ARBA00022452"/>
    </source>
</evidence>
<dbReference type="GO" id="GO:0009279">
    <property type="term" value="C:cell outer membrane"/>
    <property type="evidence" value="ECO:0007669"/>
    <property type="project" value="UniProtKB-SubCell"/>
</dbReference>
<evidence type="ECO:0000313" key="11">
    <source>
        <dbReference type="Proteomes" id="UP000005438"/>
    </source>
</evidence>
<name>G8TNK6_NIAKG</name>
<feature type="chain" id="PRO_5003517730" evidence="8">
    <location>
        <begin position="26"/>
        <end position="1017"/>
    </location>
</feature>
<dbReference type="PROSITE" id="PS52016">
    <property type="entry name" value="TONB_DEPENDENT_REC_3"/>
    <property type="match status" value="1"/>
</dbReference>
<protein>
    <submittedName>
        <fullName evidence="10">TonB-dependent receptor plug</fullName>
    </submittedName>
</protein>
<dbReference type="AlphaFoldDB" id="G8TNK6"/>
<reference evidence="10 11" key="1">
    <citation type="submission" date="2011-12" db="EMBL/GenBank/DDBJ databases">
        <title>The complete genome of Niastella koreensis GR20-10.</title>
        <authorList>
            <consortium name="US DOE Joint Genome Institute (JGI-PGF)"/>
            <person name="Lucas S."/>
            <person name="Han J."/>
            <person name="Lapidus A."/>
            <person name="Bruce D."/>
            <person name="Goodwin L."/>
            <person name="Pitluck S."/>
            <person name="Peters L."/>
            <person name="Kyrpides N."/>
            <person name="Mavromatis K."/>
            <person name="Ivanova N."/>
            <person name="Mikhailova N."/>
            <person name="Davenport K."/>
            <person name="Saunders E."/>
            <person name="Detter J.C."/>
            <person name="Tapia R."/>
            <person name="Han C."/>
            <person name="Land M."/>
            <person name="Hauser L."/>
            <person name="Markowitz V."/>
            <person name="Cheng J.-F."/>
            <person name="Hugenholtz P."/>
            <person name="Woyke T."/>
            <person name="Wu D."/>
            <person name="Tindall B."/>
            <person name="Pomrenke H."/>
            <person name="Brambilla E."/>
            <person name="Klenk H.-P."/>
            <person name="Eisen J.A."/>
        </authorList>
    </citation>
    <scope>NUCLEOTIDE SEQUENCE [LARGE SCALE GENOMIC DNA]</scope>
    <source>
        <strain evidence="11">DSM 17620 / KACC 11465 / NBRC 106392 / GR20-10</strain>
    </source>
</reference>
<accession>G8TNK6</accession>